<sequence length="394" mass="42542">MASAPDTISVSEGGYDIEYEDSDVNTELQSFRIKYRSNSVISFGSGISETSGGYDTLPTIKVLGTGGTIAAKGGSSHQTAGYQVDLTIEDLIKSIPDLSTTCNLEYEQILNIDSKEFGPRELLLLHNKVKADLSQYDAIVITHGTDTMEETAFFLQMTINTYKPIVLCGSMRPSTAISSDGPMNLYQAIVIASTRESRNRGVLVALNDTIGSGFYITKSNANSLDTFKSIGQGYLGSFVNNEVHYYYPPAKPLGLKSFNLPTSIAPEDLPEVPILFGHQGLNNDIISVVVQNMKPKGLVFATMGAGSMADSTNKLVGQYGSELPVVYSKRAMDGMVPTGSLSKLKDDNGNPLLSNVIASGYLNPQKSRLLLQLCLFEKMSNEGIRKVFKGVYGG</sequence>
<dbReference type="Proteomes" id="UP001241377">
    <property type="component" value="Unassembled WGS sequence"/>
</dbReference>
<accession>A0ACC2WB70</accession>
<evidence type="ECO:0000313" key="2">
    <source>
        <dbReference type="Proteomes" id="UP001241377"/>
    </source>
</evidence>
<dbReference type="EMBL" id="JASBWR010000020">
    <property type="protein sequence ID" value="KAJ9108360.1"/>
    <property type="molecule type" value="Genomic_DNA"/>
</dbReference>
<comment type="caution">
    <text evidence="1">The sequence shown here is derived from an EMBL/GenBank/DDBJ whole genome shotgun (WGS) entry which is preliminary data.</text>
</comment>
<evidence type="ECO:0000313" key="1">
    <source>
        <dbReference type="EMBL" id="KAJ9108360.1"/>
    </source>
</evidence>
<name>A0ACC2WB70_9TREE</name>
<keyword evidence="2" id="KW-1185">Reference proteome</keyword>
<protein>
    <submittedName>
        <fullName evidence="1">Uncharacterized protein</fullName>
    </submittedName>
</protein>
<gene>
    <name evidence="1" type="ORF">QFC19_002344</name>
</gene>
<reference evidence="1" key="1">
    <citation type="submission" date="2023-04" db="EMBL/GenBank/DDBJ databases">
        <title>Draft Genome sequencing of Naganishia species isolated from polar environments using Oxford Nanopore Technology.</title>
        <authorList>
            <person name="Leo P."/>
            <person name="Venkateswaran K."/>
        </authorList>
    </citation>
    <scope>NUCLEOTIDE SEQUENCE</scope>
    <source>
        <strain evidence="1">MNA-CCFEE 5261</strain>
    </source>
</reference>
<organism evidence="1 2">
    <name type="scientific">Naganishia cerealis</name>
    <dbReference type="NCBI Taxonomy" id="610337"/>
    <lineage>
        <taxon>Eukaryota</taxon>
        <taxon>Fungi</taxon>
        <taxon>Dikarya</taxon>
        <taxon>Basidiomycota</taxon>
        <taxon>Agaricomycotina</taxon>
        <taxon>Tremellomycetes</taxon>
        <taxon>Filobasidiales</taxon>
        <taxon>Filobasidiaceae</taxon>
        <taxon>Naganishia</taxon>
    </lineage>
</organism>
<proteinExistence type="predicted"/>